<dbReference type="AlphaFoldDB" id="A0A4Y7Q571"/>
<feature type="compositionally biased region" description="Acidic residues" evidence="3">
    <location>
        <begin position="290"/>
        <end position="300"/>
    </location>
</feature>
<protein>
    <recommendedName>
        <fullName evidence="4">RRM domain-containing protein</fullName>
    </recommendedName>
</protein>
<feature type="region of interest" description="Disordered" evidence="3">
    <location>
        <begin position="1"/>
        <end position="22"/>
    </location>
</feature>
<dbReference type="STRING" id="50990.A0A4Y7Q571"/>
<proteinExistence type="predicted"/>
<name>A0A4Y7Q571_9AGAM</name>
<dbReference type="OrthoDB" id="346839at2759"/>
<evidence type="ECO:0000256" key="3">
    <source>
        <dbReference type="SAM" id="MobiDB-lite"/>
    </source>
</evidence>
<feature type="compositionally biased region" description="Low complexity" evidence="3">
    <location>
        <begin position="179"/>
        <end position="190"/>
    </location>
</feature>
<dbReference type="SUPFAM" id="SSF54928">
    <property type="entry name" value="RNA-binding domain, RBD"/>
    <property type="match status" value="1"/>
</dbReference>
<gene>
    <name evidence="5" type="ORF">BD410DRAFT_898031</name>
</gene>
<dbReference type="Gene3D" id="3.30.70.330">
    <property type="match status" value="1"/>
</dbReference>
<dbReference type="InterPro" id="IPR035979">
    <property type="entry name" value="RBD_domain_sf"/>
</dbReference>
<dbReference type="PROSITE" id="PS50102">
    <property type="entry name" value="RRM"/>
    <property type="match status" value="1"/>
</dbReference>
<dbReference type="InterPro" id="IPR012677">
    <property type="entry name" value="Nucleotide-bd_a/b_plait_sf"/>
</dbReference>
<dbReference type="InterPro" id="IPR000504">
    <property type="entry name" value="RRM_dom"/>
</dbReference>
<dbReference type="EMBL" id="ML170173">
    <property type="protein sequence ID" value="TDL22807.1"/>
    <property type="molecule type" value="Genomic_DNA"/>
</dbReference>
<organism evidence="5 6">
    <name type="scientific">Rickenella mellea</name>
    <dbReference type="NCBI Taxonomy" id="50990"/>
    <lineage>
        <taxon>Eukaryota</taxon>
        <taxon>Fungi</taxon>
        <taxon>Dikarya</taxon>
        <taxon>Basidiomycota</taxon>
        <taxon>Agaricomycotina</taxon>
        <taxon>Agaricomycetes</taxon>
        <taxon>Hymenochaetales</taxon>
        <taxon>Rickenellaceae</taxon>
        <taxon>Rickenella</taxon>
    </lineage>
</organism>
<dbReference type="Proteomes" id="UP000294933">
    <property type="component" value="Unassembled WGS sequence"/>
</dbReference>
<dbReference type="GO" id="GO:0003729">
    <property type="term" value="F:mRNA binding"/>
    <property type="evidence" value="ECO:0007669"/>
    <property type="project" value="TreeGrafter"/>
</dbReference>
<feature type="region of interest" description="Disordered" evidence="3">
    <location>
        <begin position="272"/>
        <end position="300"/>
    </location>
</feature>
<evidence type="ECO:0000256" key="2">
    <source>
        <dbReference type="PROSITE-ProRule" id="PRU00176"/>
    </source>
</evidence>
<feature type="domain" description="RRM" evidence="4">
    <location>
        <begin position="74"/>
        <end position="153"/>
    </location>
</feature>
<feature type="region of interest" description="Disordered" evidence="3">
    <location>
        <begin position="152"/>
        <end position="258"/>
    </location>
</feature>
<evidence type="ECO:0000313" key="5">
    <source>
        <dbReference type="EMBL" id="TDL22807.1"/>
    </source>
</evidence>
<dbReference type="Pfam" id="PF00076">
    <property type="entry name" value="RRM_1"/>
    <property type="match status" value="1"/>
</dbReference>
<keyword evidence="6" id="KW-1185">Reference proteome</keyword>
<dbReference type="SMART" id="SM00360">
    <property type="entry name" value="RRM"/>
    <property type="match status" value="1"/>
</dbReference>
<sequence>MNGRPATGRINSYHGPKRNLVGNTAGRAAPAWKASHNPYAGVARQAPNGHAPPAKGVGRHSGAAAAAALADPGSKILISNLPHDVSETEVADLMKKTLGPIKDSFIVYNSDRGSKGMAIVHFQRSADAVRAREMYHGKIIDRRKPIKIEIIVDSDTPKPVPQAAPQAPRPKSLFDRIGAAPTSTSTAAKSHPGPSTVASHPAAHPGPRRARPPHQFTAHTASSGLGASAGGARPQAARPVGAGAPHRVRMKKGPRRVKKTAAQLDAEMEEYRAVADSNTSSVNVTRDDYVEGGEVDEMQD</sequence>
<evidence type="ECO:0000259" key="4">
    <source>
        <dbReference type="PROSITE" id="PS50102"/>
    </source>
</evidence>
<dbReference type="InterPro" id="IPR051229">
    <property type="entry name" value="ALYREF_mRNA_export"/>
</dbReference>
<keyword evidence="1 2" id="KW-0694">RNA-binding</keyword>
<feature type="compositionally biased region" description="Basic residues" evidence="3">
    <location>
        <begin position="246"/>
        <end position="258"/>
    </location>
</feature>
<feature type="compositionally biased region" description="Low complexity" evidence="3">
    <location>
        <begin position="161"/>
        <end position="171"/>
    </location>
</feature>
<feature type="compositionally biased region" description="Low complexity" evidence="3">
    <location>
        <begin position="221"/>
        <end position="232"/>
    </location>
</feature>
<evidence type="ECO:0000256" key="1">
    <source>
        <dbReference type="ARBA" id="ARBA00022884"/>
    </source>
</evidence>
<dbReference type="PANTHER" id="PTHR19965:SF35">
    <property type="entry name" value="RNA ANNEALING PROTEIN YRA1"/>
    <property type="match status" value="1"/>
</dbReference>
<reference evidence="5 6" key="1">
    <citation type="submission" date="2018-06" db="EMBL/GenBank/DDBJ databases">
        <title>A transcriptomic atlas of mushroom development highlights an independent origin of complex multicellularity.</title>
        <authorList>
            <consortium name="DOE Joint Genome Institute"/>
            <person name="Krizsan K."/>
            <person name="Almasi E."/>
            <person name="Merenyi Z."/>
            <person name="Sahu N."/>
            <person name="Viragh M."/>
            <person name="Koszo T."/>
            <person name="Mondo S."/>
            <person name="Kiss B."/>
            <person name="Balint B."/>
            <person name="Kues U."/>
            <person name="Barry K."/>
            <person name="Hegedus J.C."/>
            <person name="Henrissat B."/>
            <person name="Johnson J."/>
            <person name="Lipzen A."/>
            <person name="Ohm R."/>
            <person name="Nagy I."/>
            <person name="Pangilinan J."/>
            <person name="Yan J."/>
            <person name="Xiong Y."/>
            <person name="Grigoriev I.V."/>
            <person name="Hibbett D.S."/>
            <person name="Nagy L.G."/>
        </authorList>
    </citation>
    <scope>NUCLEOTIDE SEQUENCE [LARGE SCALE GENOMIC DNA]</scope>
    <source>
        <strain evidence="5 6">SZMC22713</strain>
    </source>
</reference>
<accession>A0A4Y7Q571</accession>
<evidence type="ECO:0000313" key="6">
    <source>
        <dbReference type="Proteomes" id="UP000294933"/>
    </source>
</evidence>
<dbReference type="VEuPathDB" id="FungiDB:BD410DRAFT_898031"/>
<dbReference type="GO" id="GO:0005634">
    <property type="term" value="C:nucleus"/>
    <property type="evidence" value="ECO:0007669"/>
    <property type="project" value="TreeGrafter"/>
</dbReference>
<dbReference type="PANTHER" id="PTHR19965">
    <property type="entry name" value="RNA AND EXPORT FACTOR BINDING PROTEIN"/>
    <property type="match status" value="1"/>
</dbReference>